<dbReference type="GO" id="GO:0007623">
    <property type="term" value="P:circadian rhythm"/>
    <property type="evidence" value="ECO:0007669"/>
    <property type="project" value="InterPro"/>
</dbReference>
<comment type="caution">
    <text evidence="2">The sequence shown here is derived from an EMBL/GenBank/DDBJ whole genome shotgun (WGS) entry which is preliminary data.</text>
</comment>
<feature type="region of interest" description="Disordered" evidence="1">
    <location>
        <begin position="489"/>
        <end position="525"/>
    </location>
</feature>
<name>A0A8J5HD14_ZINOF</name>
<organism evidence="2 3">
    <name type="scientific">Zingiber officinale</name>
    <name type="common">Ginger</name>
    <name type="synonym">Amomum zingiber</name>
    <dbReference type="NCBI Taxonomy" id="94328"/>
    <lineage>
        <taxon>Eukaryota</taxon>
        <taxon>Viridiplantae</taxon>
        <taxon>Streptophyta</taxon>
        <taxon>Embryophyta</taxon>
        <taxon>Tracheophyta</taxon>
        <taxon>Spermatophyta</taxon>
        <taxon>Magnoliopsida</taxon>
        <taxon>Liliopsida</taxon>
        <taxon>Zingiberales</taxon>
        <taxon>Zingiberaceae</taxon>
        <taxon>Zingiber</taxon>
    </lineage>
</organism>
<dbReference type="Proteomes" id="UP000734854">
    <property type="component" value="Unassembled WGS sequence"/>
</dbReference>
<protein>
    <recommendedName>
        <fullName evidence="4">Protein LNK1</fullName>
    </recommendedName>
</protein>
<sequence>MSGLEGSTLYHSCTPSLPSTISSSPPAPAPAPAPPGSIRAASIPSFFILGRDLDGCSIRRRTAADDRMKDKSKPLCAGLSARTISGSDDNCHFVENKPTSILEIDPTECGKGHADACDKDFKQTKWINDFVDSTNLNKVRDSTIEFRNADAMPHNKDLFMVNGSHSYSTINSVQLDNKPEICADKHDDAGSDSFLDCDWDSIEHFDLEAIFRSNDTIYDIFGNDMVETSDGFLSPTEALVGSLTDFVPLPIHILPPSLRFCELCDAKGNALQRKKLSDFRRESESDVSDSSLRQSLKLKVASSSLSGEAKQPQSLGRAAAYDRKTRVDVHEYFLNPWESEEENDEKIISQELKGSWFYDIDNKKSPSNLFHSFVYDTQLPYQSPDSNLSLQRKASDEESVVCVGSSMDVVSNDFGSPSYLIPAIEDGFGCGADNSQKGQFSYSHCCLDGGNQNISFPGRQICTHAAVTVKPEERNVKQRPGQQIESKLEAQQKVMPHRNLKSDSYSLTSQSSLSNSRSQTTESLLGSKQTFSDLTVLEKNMPPDSPRTFNIIDDNFMADRISQFQAAISKLDNNLKLGIRDSMFRLAKSAMERHSITNRSNTSSNVEIKATVVGESEYKHRARSWVSETDTNPVDRTVAQLLLHTPSKFSSSSRIKELS</sequence>
<evidence type="ECO:0008006" key="4">
    <source>
        <dbReference type="Google" id="ProtNLM"/>
    </source>
</evidence>
<evidence type="ECO:0000313" key="2">
    <source>
        <dbReference type="EMBL" id="KAG6521441.1"/>
    </source>
</evidence>
<dbReference type="InterPro" id="IPR039928">
    <property type="entry name" value="LNK"/>
</dbReference>
<evidence type="ECO:0000256" key="1">
    <source>
        <dbReference type="SAM" id="MobiDB-lite"/>
    </source>
</evidence>
<feature type="compositionally biased region" description="Low complexity" evidence="1">
    <location>
        <begin position="15"/>
        <end position="24"/>
    </location>
</feature>
<feature type="region of interest" description="Disordered" evidence="1">
    <location>
        <begin position="15"/>
        <end position="36"/>
    </location>
</feature>
<dbReference type="GO" id="GO:0006355">
    <property type="term" value="P:regulation of DNA-templated transcription"/>
    <property type="evidence" value="ECO:0007669"/>
    <property type="project" value="InterPro"/>
</dbReference>
<proteinExistence type="predicted"/>
<evidence type="ECO:0000313" key="3">
    <source>
        <dbReference type="Proteomes" id="UP000734854"/>
    </source>
</evidence>
<reference evidence="2 3" key="1">
    <citation type="submission" date="2020-08" db="EMBL/GenBank/DDBJ databases">
        <title>Plant Genome Project.</title>
        <authorList>
            <person name="Zhang R.-G."/>
        </authorList>
    </citation>
    <scope>NUCLEOTIDE SEQUENCE [LARGE SCALE GENOMIC DNA]</scope>
    <source>
        <tissue evidence="2">Rhizome</tissue>
    </source>
</reference>
<feature type="compositionally biased region" description="Low complexity" evidence="1">
    <location>
        <begin position="502"/>
        <end position="523"/>
    </location>
</feature>
<gene>
    <name evidence="2" type="ORF">ZIOFF_018560</name>
</gene>
<accession>A0A8J5HD14</accession>
<dbReference type="EMBL" id="JACMSC010000005">
    <property type="protein sequence ID" value="KAG6521441.1"/>
    <property type="molecule type" value="Genomic_DNA"/>
</dbReference>
<feature type="compositionally biased region" description="Pro residues" evidence="1">
    <location>
        <begin position="25"/>
        <end position="35"/>
    </location>
</feature>
<keyword evidence="3" id="KW-1185">Reference proteome</keyword>
<dbReference type="PANTHER" id="PTHR33334">
    <property type="entry name" value="PROTEIN LNK1"/>
    <property type="match status" value="1"/>
</dbReference>
<dbReference type="PANTHER" id="PTHR33334:SF5">
    <property type="entry name" value="PROTEIN LNK2"/>
    <property type="match status" value="1"/>
</dbReference>
<dbReference type="AlphaFoldDB" id="A0A8J5HD14"/>